<dbReference type="InterPro" id="IPR011990">
    <property type="entry name" value="TPR-like_helical_dom_sf"/>
</dbReference>
<dbReference type="Pfam" id="PF13374">
    <property type="entry name" value="TPR_10"/>
    <property type="match status" value="1"/>
</dbReference>
<sequence length="303" mass="35622">MTLNKEALMLFENNQYDEALYLFEEAVKVERTVQSLNNLAWIYLYEEEDLYRAKIILEEVIEQKPKSHFPYNMLGEIAIKEGRWIEAKEILMKSLALFPSTEAIHNLAVAHYYLGDFQKAAEGFNKIAKDADVIRWYEVMAHIQYKNVPSAKSILNRWNDQSDDYIGAIEAADAYLEMEYFEEALLMFEKEWHQYVVSPYINGRYAYTLFQLGDLHTCLEIINQAIEVKKTEIIEEQQEPCDEHWTVTDKTERVAELQLEKIELDQLFVQIQSGFRPPLDFELKATGGCYLFGCQQHQHLEYK</sequence>
<dbReference type="EMBL" id="JAIQUM010000048">
    <property type="protein sequence ID" value="MBZ5752182.1"/>
    <property type="molecule type" value="Genomic_DNA"/>
</dbReference>
<dbReference type="Pfam" id="PF13174">
    <property type="entry name" value="TPR_6"/>
    <property type="match status" value="1"/>
</dbReference>
<dbReference type="SUPFAM" id="SSF48452">
    <property type="entry name" value="TPR-like"/>
    <property type="match status" value="1"/>
</dbReference>
<dbReference type="Gene3D" id="1.25.40.10">
    <property type="entry name" value="Tetratricopeptide repeat domain"/>
    <property type="match status" value="1"/>
</dbReference>
<proteinExistence type="predicted"/>
<dbReference type="RefSeq" id="WP_224140645.1">
    <property type="nucleotide sequence ID" value="NZ_JAIQUM010000048.1"/>
</dbReference>
<evidence type="ECO:0000313" key="1">
    <source>
        <dbReference type="EMBL" id="MBZ5752182.1"/>
    </source>
</evidence>
<dbReference type="Pfam" id="PF13181">
    <property type="entry name" value="TPR_8"/>
    <property type="match status" value="2"/>
</dbReference>
<comment type="caution">
    <text evidence="1">The sequence shown here is derived from an EMBL/GenBank/DDBJ whole genome shotgun (WGS) entry which is preliminary data.</text>
</comment>
<dbReference type="InterPro" id="IPR019734">
    <property type="entry name" value="TPR_rpt"/>
</dbReference>
<reference evidence="1" key="1">
    <citation type="submission" date="2024-05" db="EMBL/GenBank/DDBJ databases">
        <title>Metabacillus sp. nov., isolated from the rhizosphere soil of tomato plants.</title>
        <authorList>
            <person name="Ma R."/>
        </authorList>
    </citation>
    <scope>NUCLEOTIDE SEQUENCE</scope>
    <source>
        <strain evidence="1">DBTR6</strain>
    </source>
</reference>
<keyword evidence="2" id="KW-1185">Reference proteome</keyword>
<gene>
    <name evidence="1" type="ORF">K9V48_18475</name>
</gene>
<organism evidence="1 2">
    <name type="scientific">Metabacillus rhizolycopersici</name>
    <dbReference type="NCBI Taxonomy" id="2875709"/>
    <lineage>
        <taxon>Bacteria</taxon>
        <taxon>Bacillati</taxon>
        <taxon>Bacillota</taxon>
        <taxon>Bacilli</taxon>
        <taxon>Bacillales</taxon>
        <taxon>Bacillaceae</taxon>
        <taxon>Metabacillus</taxon>
    </lineage>
</organism>
<name>A0ABS7UV44_9BACI</name>
<dbReference type="Proteomes" id="UP001165287">
    <property type="component" value="Unassembled WGS sequence"/>
</dbReference>
<evidence type="ECO:0000313" key="2">
    <source>
        <dbReference type="Proteomes" id="UP001165287"/>
    </source>
</evidence>
<protein>
    <submittedName>
        <fullName evidence="1">Tetratricopeptide repeat protein</fullName>
    </submittedName>
</protein>
<accession>A0ABS7UV44</accession>